<keyword evidence="15 22" id="KW-0067">ATP-binding</keyword>
<dbReference type="FunFam" id="3.30.200.20:FF:000309">
    <property type="entry name" value="Leucine-rich repeat receptor protein kinase MSP1"/>
    <property type="match status" value="1"/>
</dbReference>
<dbReference type="PANTHER" id="PTHR48005:SF70">
    <property type="entry name" value="MDIS1-INTERACTING RECEPTOR LIKE KINASE 2-LIKE"/>
    <property type="match status" value="1"/>
</dbReference>
<evidence type="ECO:0000256" key="10">
    <source>
        <dbReference type="ARBA" id="ARBA00022692"/>
    </source>
</evidence>
<dbReference type="Gene3D" id="1.10.510.10">
    <property type="entry name" value="Transferase(Phosphotransferase) domain 1"/>
    <property type="match status" value="1"/>
</dbReference>
<keyword evidence="10 23" id="KW-0812">Transmembrane</keyword>
<accession>A0A9D5H8P9</accession>
<dbReference type="GO" id="GO:0005886">
    <property type="term" value="C:plasma membrane"/>
    <property type="evidence" value="ECO:0007669"/>
    <property type="project" value="UniProtKB-SubCell"/>
</dbReference>
<dbReference type="InterPro" id="IPR001611">
    <property type="entry name" value="Leu-rich_rpt"/>
</dbReference>
<comment type="catalytic activity">
    <reaction evidence="21">
        <text>L-seryl-[protein] + ATP = O-phospho-L-seryl-[protein] + ADP + H(+)</text>
        <dbReference type="Rhea" id="RHEA:17989"/>
        <dbReference type="Rhea" id="RHEA-COMP:9863"/>
        <dbReference type="Rhea" id="RHEA-COMP:11604"/>
        <dbReference type="ChEBI" id="CHEBI:15378"/>
        <dbReference type="ChEBI" id="CHEBI:29999"/>
        <dbReference type="ChEBI" id="CHEBI:30616"/>
        <dbReference type="ChEBI" id="CHEBI:83421"/>
        <dbReference type="ChEBI" id="CHEBI:456216"/>
        <dbReference type="EC" id="2.7.11.1"/>
    </reaction>
</comment>
<evidence type="ECO:0000256" key="1">
    <source>
        <dbReference type="ARBA" id="ARBA00004162"/>
    </source>
</evidence>
<dbReference type="Pfam" id="PF07714">
    <property type="entry name" value="PK_Tyr_Ser-Thr"/>
    <property type="match status" value="1"/>
</dbReference>
<dbReference type="PANTHER" id="PTHR48005">
    <property type="entry name" value="LEUCINE RICH REPEAT KINASE 2"/>
    <property type="match status" value="1"/>
</dbReference>
<evidence type="ECO:0000256" key="2">
    <source>
        <dbReference type="ARBA" id="ARBA00004479"/>
    </source>
</evidence>
<evidence type="ECO:0000256" key="11">
    <source>
        <dbReference type="ARBA" id="ARBA00022729"/>
    </source>
</evidence>
<keyword evidence="14" id="KW-0418">Kinase</keyword>
<dbReference type="Pfam" id="PF13855">
    <property type="entry name" value="LRR_8"/>
    <property type="match status" value="2"/>
</dbReference>
<dbReference type="OrthoDB" id="774714at2759"/>
<reference evidence="25" key="2">
    <citation type="journal article" date="2022" name="Hortic Res">
        <title>The genome of Dioscorea zingiberensis sheds light on the biosynthesis, origin and evolution of the medicinally important diosgenin saponins.</title>
        <authorList>
            <person name="Li Y."/>
            <person name="Tan C."/>
            <person name="Li Z."/>
            <person name="Guo J."/>
            <person name="Li S."/>
            <person name="Chen X."/>
            <person name="Wang C."/>
            <person name="Dai X."/>
            <person name="Yang H."/>
            <person name="Song W."/>
            <person name="Hou L."/>
            <person name="Xu J."/>
            <person name="Tong Z."/>
            <person name="Xu A."/>
            <person name="Yuan X."/>
            <person name="Wang W."/>
            <person name="Yang Q."/>
            <person name="Chen L."/>
            <person name="Sun Z."/>
            <person name="Wang K."/>
            <person name="Pan B."/>
            <person name="Chen J."/>
            <person name="Bao Y."/>
            <person name="Liu F."/>
            <person name="Qi X."/>
            <person name="Gang D.R."/>
            <person name="Wen J."/>
            <person name="Li J."/>
        </authorList>
    </citation>
    <scope>NUCLEOTIDE SEQUENCE</scope>
    <source>
        <strain evidence="25">Dzin_1.0</strain>
    </source>
</reference>
<keyword evidence="16 23" id="KW-1133">Transmembrane helix</keyword>
<keyword evidence="9" id="KW-0808">Transferase</keyword>
<dbReference type="PRINTS" id="PR00019">
    <property type="entry name" value="LEURICHRPT"/>
</dbReference>
<dbReference type="GO" id="GO:0004674">
    <property type="term" value="F:protein serine/threonine kinase activity"/>
    <property type="evidence" value="ECO:0007669"/>
    <property type="project" value="UniProtKB-KW"/>
</dbReference>
<dbReference type="Gene3D" id="3.80.10.10">
    <property type="entry name" value="Ribonuclease Inhibitor"/>
    <property type="match status" value="1"/>
</dbReference>
<comment type="catalytic activity">
    <reaction evidence="20">
        <text>L-threonyl-[protein] + ATP = O-phospho-L-threonyl-[protein] + ADP + H(+)</text>
        <dbReference type="Rhea" id="RHEA:46608"/>
        <dbReference type="Rhea" id="RHEA-COMP:11060"/>
        <dbReference type="Rhea" id="RHEA-COMP:11605"/>
        <dbReference type="ChEBI" id="CHEBI:15378"/>
        <dbReference type="ChEBI" id="CHEBI:30013"/>
        <dbReference type="ChEBI" id="CHEBI:30616"/>
        <dbReference type="ChEBI" id="CHEBI:61977"/>
        <dbReference type="ChEBI" id="CHEBI:456216"/>
        <dbReference type="EC" id="2.7.11.1"/>
    </reaction>
</comment>
<dbReference type="InterPro" id="IPR017441">
    <property type="entry name" value="Protein_kinase_ATP_BS"/>
</dbReference>
<dbReference type="FunFam" id="3.80.10.10:FF:000299">
    <property type="entry name" value="Piriformospora indica-insensitive protein 2"/>
    <property type="match status" value="1"/>
</dbReference>
<keyword evidence="11" id="KW-0732">Signal</keyword>
<protein>
    <recommendedName>
        <fullName evidence="4">non-specific serine/threonine protein kinase</fullName>
        <ecNumber evidence="4">2.7.11.1</ecNumber>
    </recommendedName>
</protein>
<evidence type="ECO:0000256" key="16">
    <source>
        <dbReference type="ARBA" id="ARBA00022989"/>
    </source>
</evidence>
<evidence type="ECO:0000259" key="24">
    <source>
        <dbReference type="PROSITE" id="PS50011"/>
    </source>
</evidence>
<evidence type="ECO:0000256" key="14">
    <source>
        <dbReference type="ARBA" id="ARBA00022777"/>
    </source>
</evidence>
<evidence type="ECO:0000256" key="3">
    <source>
        <dbReference type="ARBA" id="ARBA00009592"/>
    </source>
</evidence>
<dbReference type="SUPFAM" id="SSF56112">
    <property type="entry name" value="Protein kinase-like (PK-like)"/>
    <property type="match status" value="1"/>
</dbReference>
<name>A0A9D5H8P9_9LILI</name>
<evidence type="ECO:0000256" key="22">
    <source>
        <dbReference type="PROSITE-ProRule" id="PRU10141"/>
    </source>
</evidence>
<keyword evidence="5" id="KW-1003">Cell membrane</keyword>
<sequence>MISGSIPFEIGQLSRLQRLDISSNNMVGEIPREVSRLSYLFYLNMSNNHLSGTIPAEFGNLASLQFLDLSSNNLSGTIPAQIENCLKLSMVMLSRNNQTGVIPFQLGNLNLHDVLDLSDNLFTGEIPTQLSKLTELQKLNLSHNELVGGIPSSFQLMRSLTSIDLSYNFLDGPIPQNNIFQKAPIEWFIHNKGLCGEVHGLPPCAPSSWGSRDKKIMHRLKVIICVIIPTASLLFLLFLIAAIILPYCKRKKHTATETAEAVNGGIFIIWNFNGKEAYKEIIEATENFDDKYRIGVGGYGTVYVATVSSGETFAVKKIQKIEDQASEQAFRNEIQALTQIRHRNIVRLYGFCSTNQFNFLAYEYMERGSLGAILRLLSYDSSHWSMLAGTHGYMAPELAYIMRVTEGCDVYSFGVVALEVMHGIHPGDLINGLSSSILVKDILDPRLPFYIDDQVAVNQVLAVILGAMKCIDTNPQSRPTMQQVIQSLSSPKLPTITSSLSFHALTIGHLMDIQTS</sequence>
<evidence type="ECO:0000256" key="7">
    <source>
        <dbReference type="ARBA" id="ARBA00022553"/>
    </source>
</evidence>
<dbReference type="InterPro" id="IPR000719">
    <property type="entry name" value="Prot_kinase_dom"/>
</dbReference>
<dbReference type="SUPFAM" id="SSF52058">
    <property type="entry name" value="L domain-like"/>
    <property type="match status" value="1"/>
</dbReference>
<dbReference type="GO" id="GO:0005524">
    <property type="term" value="F:ATP binding"/>
    <property type="evidence" value="ECO:0007669"/>
    <property type="project" value="UniProtKB-UniRule"/>
</dbReference>
<dbReference type="InterPro" id="IPR032675">
    <property type="entry name" value="LRR_dom_sf"/>
</dbReference>
<dbReference type="PROSITE" id="PS50011">
    <property type="entry name" value="PROTEIN_KINASE_DOM"/>
    <property type="match status" value="1"/>
</dbReference>
<dbReference type="PROSITE" id="PS00107">
    <property type="entry name" value="PROTEIN_KINASE_ATP"/>
    <property type="match status" value="1"/>
</dbReference>
<comment type="subcellular location">
    <subcellularLocation>
        <location evidence="1">Cell membrane</location>
        <topology evidence="1">Single-pass membrane protein</topology>
    </subcellularLocation>
    <subcellularLocation>
        <location evidence="2">Membrane</location>
        <topology evidence="2">Single-pass type I membrane protein</topology>
    </subcellularLocation>
</comment>
<dbReference type="InterPro" id="IPR011009">
    <property type="entry name" value="Kinase-like_dom_sf"/>
</dbReference>
<keyword evidence="12" id="KW-0677">Repeat</keyword>
<dbReference type="FunFam" id="3.80.10.10:FF:000111">
    <property type="entry name" value="LRR receptor-like serine/threonine-protein kinase ERECTA"/>
    <property type="match status" value="1"/>
</dbReference>
<evidence type="ECO:0000256" key="8">
    <source>
        <dbReference type="ARBA" id="ARBA00022614"/>
    </source>
</evidence>
<dbReference type="InterPro" id="IPR003591">
    <property type="entry name" value="Leu-rich_rpt_typical-subtyp"/>
</dbReference>
<keyword evidence="13 22" id="KW-0547">Nucleotide-binding</keyword>
<keyword evidence="6" id="KW-0723">Serine/threonine-protein kinase</keyword>
<evidence type="ECO:0000256" key="20">
    <source>
        <dbReference type="ARBA" id="ARBA00047899"/>
    </source>
</evidence>
<evidence type="ECO:0000313" key="26">
    <source>
        <dbReference type="Proteomes" id="UP001085076"/>
    </source>
</evidence>
<evidence type="ECO:0000256" key="13">
    <source>
        <dbReference type="ARBA" id="ARBA00022741"/>
    </source>
</evidence>
<evidence type="ECO:0000256" key="19">
    <source>
        <dbReference type="ARBA" id="ARBA00023180"/>
    </source>
</evidence>
<evidence type="ECO:0000256" key="5">
    <source>
        <dbReference type="ARBA" id="ARBA00022475"/>
    </source>
</evidence>
<keyword evidence="8" id="KW-0433">Leucine-rich repeat</keyword>
<keyword evidence="18" id="KW-0675">Receptor</keyword>
<dbReference type="EC" id="2.7.11.1" evidence="4"/>
<evidence type="ECO:0000256" key="6">
    <source>
        <dbReference type="ARBA" id="ARBA00022527"/>
    </source>
</evidence>
<keyword evidence="7" id="KW-0597">Phosphoprotein</keyword>
<reference evidence="25" key="1">
    <citation type="submission" date="2021-03" db="EMBL/GenBank/DDBJ databases">
        <authorList>
            <person name="Li Z."/>
            <person name="Yang C."/>
        </authorList>
    </citation>
    <scope>NUCLEOTIDE SEQUENCE</scope>
    <source>
        <strain evidence="25">Dzin_1.0</strain>
        <tissue evidence="25">Leaf</tissue>
    </source>
</reference>
<evidence type="ECO:0000256" key="9">
    <source>
        <dbReference type="ARBA" id="ARBA00022679"/>
    </source>
</evidence>
<evidence type="ECO:0000256" key="18">
    <source>
        <dbReference type="ARBA" id="ARBA00023170"/>
    </source>
</evidence>
<dbReference type="SMART" id="SM00369">
    <property type="entry name" value="LRR_TYP"/>
    <property type="match status" value="4"/>
</dbReference>
<dbReference type="Proteomes" id="UP001085076">
    <property type="component" value="Miscellaneous, Linkage group lg07"/>
</dbReference>
<dbReference type="Gene3D" id="3.30.200.20">
    <property type="entry name" value="Phosphorylase Kinase, domain 1"/>
    <property type="match status" value="1"/>
</dbReference>
<feature type="transmembrane region" description="Helical" evidence="23">
    <location>
        <begin position="222"/>
        <end position="247"/>
    </location>
</feature>
<evidence type="ECO:0000256" key="23">
    <source>
        <dbReference type="SAM" id="Phobius"/>
    </source>
</evidence>
<dbReference type="AlphaFoldDB" id="A0A9D5H8P9"/>
<dbReference type="InterPro" id="IPR051420">
    <property type="entry name" value="Ser_Thr_Kinases_DiverseReg"/>
</dbReference>
<feature type="domain" description="Protein kinase" evidence="24">
    <location>
        <begin position="288"/>
        <end position="516"/>
    </location>
</feature>
<dbReference type="InterPro" id="IPR001245">
    <property type="entry name" value="Ser-Thr/Tyr_kinase_cat_dom"/>
</dbReference>
<evidence type="ECO:0000256" key="12">
    <source>
        <dbReference type="ARBA" id="ARBA00022737"/>
    </source>
</evidence>
<dbReference type="EMBL" id="JAGGNH010000007">
    <property type="protein sequence ID" value="KAJ0967399.1"/>
    <property type="molecule type" value="Genomic_DNA"/>
</dbReference>
<evidence type="ECO:0000256" key="17">
    <source>
        <dbReference type="ARBA" id="ARBA00023136"/>
    </source>
</evidence>
<comment type="similarity">
    <text evidence="3">Belongs to the RLP family.</text>
</comment>
<keyword evidence="26" id="KW-1185">Reference proteome</keyword>
<dbReference type="Pfam" id="PF00069">
    <property type="entry name" value="Pkinase"/>
    <property type="match status" value="1"/>
</dbReference>
<evidence type="ECO:0000256" key="21">
    <source>
        <dbReference type="ARBA" id="ARBA00048679"/>
    </source>
</evidence>
<evidence type="ECO:0000256" key="4">
    <source>
        <dbReference type="ARBA" id="ARBA00012513"/>
    </source>
</evidence>
<comment type="caution">
    <text evidence="25">The sequence shown here is derived from an EMBL/GenBank/DDBJ whole genome shotgun (WGS) entry which is preliminary data.</text>
</comment>
<keyword evidence="19" id="KW-0325">Glycoprotein</keyword>
<proteinExistence type="inferred from homology"/>
<keyword evidence="17 23" id="KW-0472">Membrane</keyword>
<evidence type="ECO:0000313" key="25">
    <source>
        <dbReference type="EMBL" id="KAJ0967399.1"/>
    </source>
</evidence>
<gene>
    <name evidence="25" type="ORF">J5N97_024316</name>
</gene>
<evidence type="ECO:0000256" key="15">
    <source>
        <dbReference type="ARBA" id="ARBA00022840"/>
    </source>
</evidence>
<organism evidence="25 26">
    <name type="scientific">Dioscorea zingiberensis</name>
    <dbReference type="NCBI Taxonomy" id="325984"/>
    <lineage>
        <taxon>Eukaryota</taxon>
        <taxon>Viridiplantae</taxon>
        <taxon>Streptophyta</taxon>
        <taxon>Embryophyta</taxon>
        <taxon>Tracheophyta</taxon>
        <taxon>Spermatophyta</taxon>
        <taxon>Magnoliopsida</taxon>
        <taxon>Liliopsida</taxon>
        <taxon>Dioscoreales</taxon>
        <taxon>Dioscoreaceae</taxon>
        <taxon>Dioscorea</taxon>
    </lineage>
</organism>
<feature type="binding site" evidence="22">
    <location>
        <position position="317"/>
    </location>
    <ligand>
        <name>ATP</name>
        <dbReference type="ChEBI" id="CHEBI:30616"/>
    </ligand>
</feature>